<dbReference type="GO" id="GO:0000417">
    <property type="term" value="C:HIR complex"/>
    <property type="evidence" value="ECO:0007669"/>
    <property type="project" value="TreeGrafter"/>
</dbReference>
<dbReference type="PANTHER" id="PTHR15502">
    <property type="entry name" value="CALCINEURIN-BINDING PROTEIN CABIN 1-RELATED"/>
    <property type="match status" value="1"/>
</dbReference>
<evidence type="ECO:0000256" key="3">
    <source>
        <dbReference type="ARBA" id="ARBA00023242"/>
    </source>
</evidence>
<dbReference type="PANTHER" id="PTHR15502:SF7">
    <property type="entry name" value="CALCINEURIN-BINDING PROTEIN CABIN-1"/>
    <property type="match status" value="1"/>
</dbReference>
<reference evidence="5" key="2">
    <citation type="submission" date="2023-02" db="EMBL/GenBank/DDBJ databases">
        <authorList>
            <consortium name="DOE Joint Genome Institute"/>
            <person name="Mondo S.J."/>
            <person name="Chang Y."/>
            <person name="Wang Y."/>
            <person name="Ahrendt S."/>
            <person name="Andreopoulos W."/>
            <person name="Barry K."/>
            <person name="Beard J."/>
            <person name="Benny G.L."/>
            <person name="Blankenship S."/>
            <person name="Bonito G."/>
            <person name="Cuomo C."/>
            <person name="Desiro A."/>
            <person name="Gervers K.A."/>
            <person name="Hundley H."/>
            <person name="Kuo A."/>
            <person name="LaButti K."/>
            <person name="Lang B.F."/>
            <person name="Lipzen A."/>
            <person name="O'Donnell K."/>
            <person name="Pangilinan J."/>
            <person name="Reynolds N."/>
            <person name="Sandor L."/>
            <person name="Smith M.W."/>
            <person name="Tsang A."/>
            <person name="Grigoriev I.V."/>
            <person name="Stajich J.E."/>
            <person name="Spatafora J.W."/>
        </authorList>
    </citation>
    <scope>NUCLEOTIDE SEQUENCE</scope>
    <source>
        <strain evidence="5">RSA 2281</strain>
    </source>
</reference>
<dbReference type="GO" id="GO:0031491">
    <property type="term" value="F:nucleosome binding"/>
    <property type="evidence" value="ECO:0007669"/>
    <property type="project" value="TreeGrafter"/>
</dbReference>
<feature type="compositionally biased region" description="Basic and acidic residues" evidence="4">
    <location>
        <begin position="496"/>
        <end position="510"/>
    </location>
</feature>
<comment type="subcellular location">
    <subcellularLocation>
        <location evidence="1">Nucleus</location>
    </subcellularLocation>
</comment>
<organism evidence="5 6">
    <name type="scientific">Phascolomyces articulosus</name>
    <dbReference type="NCBI Taxonomy" id="60185"/>
    <lineage>
        <taxon>Eukaryota</taxon>
        <taxon>Fungi</taxon>
        <taxon>Fungi incertae sedis</taxon>
        <taxon>Mucoromycota</taxon>
        <taxon>Mucoromycotina</taxon>
        <taxon>Mucoromycetes</taxon>
        <taxon>Mucorales</taxon>
        <taxon>Lichtheimiaceae</taxon>
        <taxon>Phascolomyces</taxon>
    </lineage>
</organism>
<dbReference type="GO" id="GO:0005634">
    <property type="term" value="C:nucleus"/>
    <property type="evidence" value="ECO:0007669"/>
    <property type="project" value="UniProtKB-SubCell"/>
</dbReference>
<sequence>MINWATLNKGVVIPETDPSEIQIEQFLKQYQQALQLHQKGQKEEAKQIYERIINDDLVENGPDTADSNQNLTMTNSSLVMLRFLVYKNYAVLLKDEFDTGGSLDIDKGKEAIKYYLMALDIDETEQTLWYRVGQLAHSIKNTRLARLAYEHGLYIIAIREKYPDQFDEDEFNMNTGSVLNFWNELEHIFLSGRLSPVQWKCLEGLCQVLVEIGDYHLCQSYMKLASQHFRGWPLLEKLQEKMDTFTIVNNPKSMEPVHIKLSKVRWSTLLKALTERYDELMGTNNDENPLYHHVPVVNRAIHIDVTARENIGHTDDNHRVEHTPNLGEGDIQMLETPPKQATEMEPEQKYTDSSVKKIYSVEGPTKKTIDEDPQMTNTSHIVTTSQQPLISKQKHLSADAHEDKKHDNSTTKIIIDLSMDDDDDEDGVTNTGISLETNSGGIHKDNENLFDDRDVPKPTLKRKRSTESILDNEDEEEESESEDKKATLRTSKRQKEKIENEETSRRKMLNEEDEHSQSIQDVFDRISTISNIKRHRPWHLPVALPFDESAMDNFWQWFDAKVSELTKRYAWDYDNTRTGIDLGLASSISTIESKNSSQFTIFEVTQPVRKSNKLQEESAVLQLIDSLNTENSGVVDSLLRVIVDLLNQDGQYDIDNSTADLFVDTVYLLGSDFVERYLFNNNDSDMNDHTQENATVKLTLRICERMIDKLINMIHTSLENYSSSSSTRKKSNAVKQTEKAAIRKSIELSDAWIEILERSILRHLSGFYLSKPPPHQDNNEQLEADKILLRYWFIRGKMAQCKDELDMAFEWYTRCEKVLDEKVPKDTVIDLRCRYDSVLSLDTIKKKLKSLEMGKYMLSAKAKFVNKEYGAIIAELSDAVESRIEDSQDRSNELCEMLPLLAKSYTEVGEHFKAWKCHIRILCYLIHDLVAYGVSQGSSEEYSSKDTDTIFFKHLKKIDSCLQDIVNLLLDTSLDYTVAVDNETTDSILIVLQMTVQYVFRHPDFIPLVNNFATPTAEPHGPSNTTRSSKFNSVVINAWVLAATLIQHCIPDDNSLASLESRHALVDMLISLHDELGERQICGVAKGAFLKCLLKLPPQENDAKYKLGIYQCYHCLYGVAFADDETDSIEEHFVTHGQLTQKAAEPLFALMVDSVVQRLNRGAQLKTDPKEVIDMIANLFDSLPTQNYNVRLNKNLIGNYLAQDVKINQSIDLTLKDSLLSAIPIDPKRSKLSPVYFKIFWIQGRIMRVQIKNRLKFNAEKNVEDLENAIELFTSHVVLNPYDVSGWAELGHCYASLADEELIWSAMNVKSHRGLIASYQKKAYHAFCRALYLLRLGESNKSLDSASMFDMYIKFGYLLYSIVCPPMKGAALDTKAIRRIMTADKQLSYSSVNPSDTRNAYKMALVMFNRALRFKSKDKWRCHLMIGNCYKKLGRPAKEVLQWYKNAVQNVPSKSGSDRIFEPIYKLYSALAKYLYKREIQPNDIVDYLDTESAENGSEQEETDNYETPPSTLDNVVTIEGDSSLVPVPSSDTTNDSPKHVQNDPYDIIIGKLAAIRRVDKHKWHHRPIYRSAWILYHVYNQAESAKRELLELFSLKSNSKSLTNMWKTNYERPGKFFEYVHQCTLLLIKLAKETKDIERLKLLKDKLNKPSSTVLLYADELASATEKAIIEAGVEPSVTLQHHPGDTEREGVRVIEDGIETNRVDNDEATSDTLPNVIVL</sequence>
<dbReference type="InterPro" id="IPR033053">
    <property type="entry name" value="Hir3/CABIN1"/>
</dbReference>
<keyword evidence="3" id="KW-0539">Nucleus</keyword>
<evidence type="ECO:0008006" key="7">
    <source>
        <dbReference type="Google" id="ProtNLM"/>
    </source>
</evidence>
<comment type="similarity">
    <text evidence="2">Belongs to the HIR3 family.</text>
</comment>
<evidence type="ECO:0000313" key="6">
    <source>
        <dbReference type="Proteomes" id="UP001209540"/>
    </source>
</evidence>
<gene>
    <name evidence="5" type="ORF">BDA99DRAFT_498736</name>
</gene>
<feature type="compositionally biased region" description="Acidic residues" evidence="4">
    <location>
        <begin position="470"/>
        <end position="481"/>
    </location>
</feature>
<reference evidence="5" key="1">
    <citation type="journal article" date="2022" name="IScience">
        <title>Evolution of zygomycete secretomes and the origins of terrestrial fungal ecologies.</title>
        <authorList>
            <person name="Chang Y."/>
            <person name="Wang Y."/>
            <person name="Mondo S."/>
            <person name="Ahrendt S."/>
            <person name="Andreopoulos W."/>
            <person name="Barry K."/>
            <person name="Beard J."/>
            <person name="Benny G.L."/>
            <person name="Blankenship S."/>
            <person name="Bonito G."/>
            <person name="Cuomo C."/>
            <person name="Desiro A."/>
            <person name="Gervers K.A."/>
            <person name="Hundley H."/>
            <person name="Kuo A."/>
            <person name="LaButti K."/>
            <person name="Lang B.F."/>
            <person name="Lipzen A."/>
            <person name="O'Donnell K."/>
            <person name="Pangilinan J."/>
            <person name="Reynolds N."/>
            <person name="Sandor L."/>
            <person name="Smith M.E."/>
            <person name="Tsang A."/>
            <person name="Grigoriev I.V."/>
            <person name="Stajich J.E."/>
            <person name="Spatafora J.W."/>
        </authorList>
    </citation>
    <scope>NUCLEOTIDE SEQUENCE</scope>
    <source>
        <strain evidence="5">RSA 2281</strain>
    </source>
</reference>
<feature type="compositionally biased region" description="Polar residues" evidence="4">
    <location>
        <begin position="374"/>
        <end position="390"/>
    </location>
</feature>
<evidence type="ECO:0000256" key="4">
    <source>
        <dbReference type="SAM" id="MobiDB-lite"/>
    </source>
</evidence>
<feature type="compositionally biased region" description="Basic and acidic residues" evidence="4">
    <location>
        <begin position="442"/>
        <end position="456"/>
    </location>
</feature>
<proteinExistence type="inferred from homology"/>
<dbReference type="InterPro" id="IPR011990">
    <property type="entry name" value="TPR-like_helical_dom_sf"/>
</dbReference>
<dbReference type="SUPFAM" id="SSF48452">
    <property type="entry name" value="TPR-like"/>
    <property type="match status" value="2"/>
</dbReference>
<keyword evidence="6" id="KW-1185">Reference proteome</keyword>
<feature type="compositionally biased region" description="Basic and acidic residues" evidence="4">
    <location>
        <begin position="396"/>
        <end position="409"/>
    </location>
</feature>
<comment type="caution">
    <text evidence="5">The sequence shown here is derived from an EMBL/GenBank/DDBJ whole genome shotgun (WGS) entry which is preliminary data.</text>
</comment>
<dbReference type="EMBL" id="JAIXMP010000004">
    <property type="protein sequence ID" value="KAI9274845.1"/>
    <property type="molecule type" value="Genomic_DNA"/>
</dbReference>
<evidence type="ECO:0000313" key="5">
    <source>
        <dbReference type="EMBL" id="KAI9274845.1"/>
    </source>
</evidence>
<feature type="compositionally biased region" description="Polar residues" evidence="4">
    <location>
        <begin position="428"/>
        <end position="440"/>
    </location>
</feature>
<evidence type="ECO:0000256" key="1">
    <source>
        <dbReference type="ARBA" id="ARBA00004123"/>
    </source>
</evidence>
<dbReference type="GO" id="GO:0006325">
    <property type="term" value="P:chromatin organization"/>
    <property type="evidence" value="ECO:0007669"/>
    <property type="project" value="InterPro"/>
</dbReference>
<protein>
    <recommendedName>
        <fullName evidence="7">Histone transcription regulator 3 homolog</fullName>
    </recommendedName>
</protein>
<feature type="compositionally biased region" description="Acidic residues" evidence="4">
    <location>
        <begin position="418"/>
        <end position="427"/>
    </location>
</feature>
<dbReference type="Gene3D" id="1.25.40.10">
    <property type="entry name" value="Tetratricopeptide repeat domain"/>
    <property type="match status" value="2"/>
</dbReference>
<name>A0AAD5K9J0_9FUNG</name>
<dbReference type="Proteomes" id="UP001209540">
    <property type="component" value="Unassembled WGS sequence"/>
</dbReference>
<evidence type="ECO:0000256" key="2">
    <source>
        <dbReference type="ARBA" id="ARBA00007335"/>
    </source>
</evidence>
<accession>A0AAD5K9J0</accession>
<feature type="region of interest" description="Disordered" evidence="4">
    <location>
        <begin position="366"/>
        <end position="516"/>
    </location>
</feature>